<evidence type="ECO:0000313" key="2">
    <source>
        <dbReference type="Proteomes" id="UP000199445"/>
    </source>
</evidence>
<keyword evidence="2" id="KW-1185">Reference proteome</keyword>
<dbReference type="SUPFAM" id="SSF52096">
    <property type="entry name" value="ClpP/crotonase"/>
    <property type="match status" value="1"/>
</dbReference>
<dbReference type="RefSeq" id="WP_227663554.1">
    <property type="nucleotide sequence ID" value="NZ_BMYN01000005.1"/>
</dbReference>
<evidence type="ECO:0000313" key="1">
    <source>
        <dbReference type="EMBL" id="SFK03510.1"/>
    </source>
</evidence>
<accession>A0A1I3W7W7</accession>
<evidence type="ECO:0008006" key="3">
    <source>
        <dbReference type="Google" id="ProtNLM"/>
    </source>
</evidence>
<sequence>MTESPGDLVRVHTENGITTVTLNQPEKRNSLSMPMMQALSEVFSQLEYSA</sequence>
<dbReference type="Gene3D" id="3.30.300.220">
    <property type="match status" value="1"/>
</dbReference>
<dbReference type="AlphaFoldDB" id="A0A1I3W7W7"/>
<dbReference type="EMBL" id="FOSC01000009">
    <property type="protein sequence ID" value="SFK03510.1"/>
    <property type="molecule type" value="Genomic_DNA"/>
</dbReference>
<proteinExistence type="predicted"/>
<gene>
    <name evidence="1" type="ORF">SAMN05216429_10969</name>
</gene>
<organism evidence="1 2">
    <name type="scientific">Marinobacter persicus</name>
    <dbReference type="NCBI Taxonomy" id="930118"/>
    <lineage>
        <taxon>Bacteria</taxon>
        <taxon>Pseudomonadati</taxon>
        <taxon>Pseudomonadota</taxon>
        <taxon>Gammaproteobacteria</taxon>
        <taxon>Pseudomonadales</taxon>
        <taxon>Marinobacteraceae</taxon>
        <taxon>Marinobacter</taxon>
    </lineage>
</organism>
<protein>
    <recommendedName>
        <fullName evidence="3">Enoyl-CoA hydratase</fullName>
    </recommendedName>
</protein>
<dbReference type="InterPro" id="IPR029045">
    <property type="entry name" value="ClpP/crotonase-like_dom_sf"/>
</dbReference>
<dbReference type="Proteomes" id="UP000199445">
    <property type="component" value="Unassembled WGS sequence"/>
</dbReference>
<reference evidence="1 2" key="1">
    <citation type="submission" date="2016-10" db="EMBL/GenBank/DDBJ databases">
        <authorList>
            <person name="de Groot N.N."/>
        </authorList>
    </citation>
    <scope>NUCLEOTIDE SEQUENCE [LARGE SCALE GENOMIC DNA]</scope>
    <source>
        <strain evidence="1 2">IBRC-M 10445</strain>
    </source>
</reference>
<name>A0A1I3W7W7_9GAMM</name>